<evidence type="ECO:0000256" key="6">
    <source>
        <dbReference type="SAM" id="MobiDB-lite"/>
    </source>
</evidence>
<dbReference type="SUPFAM" id="SSF52540">
    <property type="entry name" value="P-loop containing nucleoside triphosphate hydrolases"/>
    <property type="match status" value="1"/>
</dbReference>
<comment type="caution">
    <text evidence="10">The sequence shown here is derived from an EMBL/GenBank/DDBJ whole genome shotgun (WGS) entry which is preliminary data.</text>
</comment>
<dbReference type="STRING" id="1386089.N865_21820"/>
<dbReference type="eggNOG" id="COG2852">
    <property type="taxonomic scope" value="Bacteria"/>
</dbReference>
<reference evidence="10 11" key="1">
    <citation type="submission" date="2013-08" db="EMBL/GenBank/DDBJ databases">
        <title>Intrasporangium oryzae NRRL B-24470.</title>
        <authorList>
            <person name="Liu H."/>
            <person name="Wang G."/>
        </authorList>
    </citation>
    <scope>NUCLEOTIDE SEQUENCE [LARGE SCALE GENOMIC DNA]</scope>
    <source>
        <strain evidence="10 11">NRRL B-24470</strain>
    </source>
</reference>
<sequence length="1400" mass="151528">MSADPRAERVAAAVKSWQRTLVDLGGRNTLLWYRDLPAGTLDLTTAHPGGVSKLLAGKPTRLSELVREPAALDDAKRRARAIRAKALELREERGIAAGFIAIGMATWSVPRAPRAPAAPVLLRSCVLRPTGAAQEDFEVDLGPEVELNPVLREYLRSEQGIEVDGESLADLATVGSAFDPTPAYAALDHVCGAVPEWTITPRMVVGTFSYAKLPMVADLALQGDSLADHDVVAALAGDEGALAAVRMRVPDNEPDADPEHEHLVLDADASQRAAIDAVRAGAHVVIKGPPGTGKSQTIANLIASLAAEGKSTLFVAEKRAAIDAVLGRLDRLGLGDLVLDAYDGTTNRRAVARQFATAFDAALDEDPESGSAALGGRTAEAATAALVEHRARLVRHVEALHRVREPWGVTAHEVEQSLVELTGRTPPPASHVRLDSAALAALSRTRVVEIGRRLRDVCGLGAWTQDGDDPWYGARILTSDDAGKALEVTRRYSGAALDELTRHLNTILAESRVPEANTLADWTTAFDTMARVHHTLEVFRPEVFDVPLTEPIAATATSEWRQANAVSMGWFTRWRVRSQTKRLLRPGRPPERLHDELVAAAEQRKNWYALVGGGGRPEISPRLEEGLELLAGLRSDLDWLRERLRPGRDGRDLTRIPLGELRDLLAQLASRPERIAVLPQVTTTLDELRTIGLSALVDDLAARGVATDDVSAEVEHVWWASLAQEITVRDPSYGAHNGDALRRDVADFVVADHAHQQATVARVRAAVARSVREVIADHPAQEALVRAEAGRARRHKPLRDLVPQASATLTAIKPCWAMSPLVVASTLPPGRWFDVVIFDEASQVQPAQAISAISRARQVVVAGDERQLPPTNFFTVVSDDESAPSDETLTEGFESILDVLTAALPTRRLTWHYRSRDERLIAFANETMYNGALTTFPGTSLESAVTFEPVEGVAVVQPGADAIETTDTEVTRVVELVLEHARTRPHESLGVIALGIKHAERLDEAVRAALRIAPDVADFFAEDREERFFVKNLERVQGDERDAIILSVGYGKTPHGRVLHRFGPLNNEGGERRLNVAITRARVRMTVVSALRASDLDPGRLKATGALMLRDFLAYAESRGDALPGPSRVVARPAAADPLRHDLAERLRREGLVVHEDFGNALQRIDLAVEDPYHRGRALLAIETDGPRYAALRGTRDRDRLRPEQLERLGWIHVRVWSTDVFRDPAREIARILPIARAIRTTAAVDTAEPSATVGDPTTPGTPGAPGHPATSGGAAPGESGIREDGAVTDEPAGAGPKRPEDAGEDVADTASGIEAAPQGTDSAEAQETDAGAAVEATAGAASTPQKRKRRRVFRKGTSPVAEDQPGSSRDDTDLGWGERPSSGSDRDRWLQEQRPPHYE</sequence>
<dbReference type="Pfam" id="PF13086">
    <property type="entry name" value="AAA_11"/>
    <property type="match status" value="2"/>
</dbReference>
<dbReference type="GO" id="GO:0043139">
    <property type="term" value="F:5'-3' DNA helicase activity"/>
    <property type="evidence" value="ECO:0007669"/>
    <property type="project" value="TreeGrafter"/>
</dbReference>
<dbReference type="Gene3D" id="3.40.50.300">
    <property type="entry name" value="P-loop containing nucleotide triphosphate hydrolases"/>
    <property type="match status" value="3"/>
</dbReference>
<keyword evidence="2" id="KW-0547">Nucleotide-binding</keyword>
<proteinExistence type="inferred from homology"/>
<evidence type="ECO:0000313" key="10">
    <source>
        <dbReference type="EMBL" id="EWS99616.1"/>
    </source>
</evidence>
<keyword evidence="3" id="KW-0378">Hydrolase</keyword>
<dbReference type="PANTHER" id="PTHR43788">
    <property type="entry name" value="DNA2/NAM7 HELICASE FAMILY MEMBER"/>
    <property type="match status" value="1"/>
</dbReference>
<dbReference type="PANTHER" id="PTHR43788:SF8">
    <property type="entry name" value="DNA-BINDING PROTEIN SMUBP-2"/>
    <property type="match status" value="1"/>
</dbReference>
<dbReference type="CDD" id="cd18808">
    <property type="entry name" value="SF1_C_Upf1"/>
    <property type="match status" value="1"/>
</dbReference>
<protein>
    <submittedName>
        <fullName evidence="10">DNA helicase</fullName>
    </submittedName>
</protein>
<dbReference type="SUPFAM" id="SSF52980">
    <property type="entry name" value="Restriction endonuclease-like"/>
    <property type="match status" value="1"/>
</dbReference>
<evidence type="ECO:0000256" key="5">
    <source>
        <dbReference type="ARBA" id="ARBA00022840"/>
    </source>
</evidence>
<dbReference type="InterPro" id="IPR027417">
    <property type="entry name" value="P-loop_NTPase"/>
</dbReference>
<evidence type="ECO:0000259" key="9">
    <source>
        <dbReference type="Pfam" id="PF18741"/>
    </source>
</evidence>
<feature type="region of interest" description="Disordered" evidence="6">
    <location>
        <begin position="1245"/>
        <end position="1400"/>
    </location>
</feature>
<dbReference type="InterPro" id="IPR050534">
    <property type="entry name" value="Coronavir_polyprotein_1ab"/>
</dbReference>
<evidence type="ECO:0000256" key="1">
    <source>
        <dbReference type="ARBA" id="ARBA00007913"/>
    </source>
</evidence>
<feature type="domain" description="DNA2/NAM7 helicase helicase" evidence="7">
    <location>
        <begin position="268"/>
        <end position="331"/>
    </location>
</feature>
<gene>
    <name evidence="10" type="ORF">N865_21820</name>
</gene>
<dbReference type="Pfam" id="PF18741">
    <property type="entry name" value="MTES_1575"/>
    <property type="match status" value="1"/>
</dbReference>
<evidence type="ECO:0000259" key="8">
    <source>
        <dbReference type="Pfam" id="PF13087"/>
    </source>
</evidence>
<dbReference type="Pfam" id="PF13087">
    <property type="entry name" value="AAA_12"/>
    <property type="match status" value="1"/>
</dbReference>
<dbReference type="InterPro" id="IPR047187">
    <property type="entry name" value="SF1_C_Upf1"/>
</dbReference>
<dbReference type="GO" id="GO:0016787">
    <property type="term" value="F:hydrolase activity"/>
    <property type="evidence" value="ECO:0007669"/>
    <property type="project" value="UniProtKB-KW"/>
</dbReference>
<feature type="compositionally biased region" description="Low complexity" evidence="6">
    <location>
        <begin position="1245"/>
        <end position="1278"/>
    </location>
</feature>
<dbReference type="PATRIC" id="fig|1386089.3.peg.4174"/>
<feature type="domain" description="Restriction endonuclease type II-like" evidence="9">
    <location>
        <begin position="1142"/>
        <end position="1233"/>
    </location>
</feature>
<feature type="domain" description="DNA2/NAM7 helicase-like C-terminal" evidence="8">
    <location>
        <begin position="905"/>
        <end position="1089"/>
    </location>
</feature>
<dbReference type="EMBL" id="AWSA01000087">
    <property type="protein sequence ID" value="EWS99616.1"/>
    <property type="molecule type" value="Genomic_DNA"/>
</dbReference>
<dbReference type="eggNOG" id="COG1112">
    <property type="taxonomic scope" value="Bacteria"/>
</dbReference>
<feature type="domain" description="DNA2/NAM7 helicase helicase" evidence="7">
    <location>
        <begin position="833"/>
        <end position="871"/>
    </location>
</feature>
<dbReference type="InterPro" id="IPR049468">
    <property type="entry name" value="Restrct_endonuc-II-like_dom"/>
</dbReference>
<keyword evidence="5" id="KW-0067">ATP-binding</keyword>
<evidence type="ECO:0000256" key="3">
    <source>
        <dbReference type="ARBA" id="ARBA00022801"/>
    </source>
</evidence>
<accession>W9G2V8</accession>
<feature type="compositionally biased region" description="Low complexity" evidence="6">
    <location>
        <begin position="1329"/>
        <end position="1342"/>
    </location>
</feature>
<keyword evidence="11" id="KW-1185">Reference proteome</keyword>
<name>W9G2V8_9MICO</name>
<evidence type="ECO:0000313" key="11">
    <source>
        <dbReference type="Proteomes" id="UP000019489"/>
    </source>
</evidence>
<comment type="similarity">
    <text evidence="1">Belongs to the DNA2/NAM7 helicase family.</text>
</comment>
<dbReference type="InterPro" id="IPR041677">
    <property type="entry name" value="DNA2/NAM7_AAA_11"/>
</dbReference>
<dbReference type="GO" id="GO:0005524">
    <property type="term" value="F:ATP binding"/>
    <property type="evidence" value="ECO:0007669"/>
    <property type="project" value="UniProtKB-KW"/>
</dbReference>
<feature type="compositionally biased region" description="Basic residues" evidence="6">
    <location>
        <begin position="1346"/>
        <end position="1355"/>
    </location>
</feature>
<evidence type="ECO:0000259" key="7">
    <source>
        <dbReference type="Pfam" id="PF13086"/>
    </source>
</evidence>
<organism evidence="10 11">
    <name type="scientific">Intrasporangium oryzae NRRL B-24470</name>
    <dbReference type="NCBI Taxonomy" id="1386089"/>
    <lineage>
        <taxon>Bacteria</taxon>
        <taxon>Bacillati</taxon>
        <taxon>Actinomycetota</taxon>
        <taxon>Actinomycetes</taxon>
        <taxon>Micrococcales</taxon>
        <taxon>Intrasporangiaceae</taxon>
        <taxon>Intrasporangium</taxon>
    </lineage>
</organism>
<evidence type="ECO:0000256" key="4">
    <source>
        <dbReference type="ARBA" id="ARBA00022806"/>
    </source>
</evidence>
<evidence type="ECO:0000256" key="2">
    <source>
        <dbReference type="ARBA" id="ARBA00022741"/>
    </source>
</evidence>
<dbReference type="Proteomes" id="UP000019489">
    <property type="component" value="Unassembled WGS sequence"/>
</dbReference>
<dbReference type="eggNOG" id="COG1198">
    <property type="taxonomic scope" value="Bacteria"/>
</dbReference>
<dbReference type="InterPro" id="IPR011335">
    <property type="entry name" value="Restrct_endonuc-II-like"/>
</dbReference>
<feature type="compositionally biased region" description="Basic and acidic residues" evidence="6">
    <location>
        <begin position="1385"/>
        <end position="1400"/>
    </location>
</feature>
<keyword evidence="4 10" id="KW-0347">Helicase</keyword>
<dbReference type="InterPro" id="IPR041679">
    <property type="entry name" value="DNA2/NAM7-like_C"/>
</dbReference>